<comment type="caution">
    <text evidence="2">The sequence shown here is derived from an EMBL/GenBank/DDBJ whole genome shotgun (WGS) entry which is preliminary data.</text>
</comment>
<sequence>MCSTAQFVSCLLYMCRMTPEEQLKLFDIGADYIFNTIHVITSGVGYGVLLLGTGIAVNLLRSHSIESWKPSQIILLTGVTLILVLSTWQIFYNGAFTLLDIEFLALIEEDQPIPATYTKFVNDIDYIDRWPTATVVLIGDLIVTWRAWSLLSRQSKHWRIALVTLMVADIGLNLADCVLDVIQIQALKMGAVLVIDWVADIASLTLNLFATLLVVWTAWSYRHLLKQASIHKGTQVSRILLLLVESGAIFFVTQLLNLIFRMVLFYHFVGVPYQMAYHVFTSLFTVATMWYPAAVIVLVKTNKSPVMESIHLAETDLANEEQAAAHMERL</sequence>
<feature type="transmembrane region" description="Helical" evidence="1">
    <location>
        <begin position="275"/>
        <end position="299"/>
    </location>
</feature>
<feature type="transmembrane region" description="Helical" evidence="1">
    <location>
        <begin position="130"/>
        <end position="148"/>
    </location>
</feature>
<proteinExistence type="predicted"/>
<reference evidence="2" key="1">
    <citation type="submission" date="2022-08" db="EMBL/GenBank/DDBJ databases">
        <title>A Global Phylogenomic Analysis of the Shiitake Genus Lentinula.</title>
        <authorList>
            <consortium name="DOE Joint Genome Institute"/>
            <person name="Sierra-Patev S."/>
            <person name="Min B."/>
            <person name="Naranjo-Ortiz M."/>
            <person name="Looney B."/>
            <person name="Konkel Z."/>
            <person name="Slot J.C."/>
            <person name="Sakamoto Y."/>
            <person name="Steenwyk J.L."/>
            <person name="Rokas A."/>
            <person name="Carro J."/>
            <person name="Camarero S."/>
            <person name="Ferreira P."/>
            <person name="Molpeceres G."/>
            <person name="Ruiz-Duenas F.J."/>
            <person name="Serrano A."/>
            <person name="Henrissat B."/>
            <person name="Drula E."/>
            <person name="Hughes K.W."/>
            <person name="Mata J.L."/>
            <person name="Ishikawa N.K."/>
            <person name="Vargas-Isla R."/>
            <person name="Ushijima S."/>
            <person name="Smith C.A."/>
            <person name="Ahrendt S."/>
            <person name="Andreopoulos W."/>
            <person name="He G."/>
            <person name="Labutti K."/>
            <person name="Lipzen A."/>
            <person name="Ng V."/>
            <person name="Riley R."/>
            <person name="Sandor L."/>
            <person name="Barry K."/>
            <person name="Martinez A.T."/>
            <person name="Xiao Y."/>
            <person name="Gibbons J.G."/>
            <person name="Terashima K."/>
            <person name="Grigoriev I.V."/>
            <person name="Hibbett D.S."/>
        </authorList>
    </citation>
    <scope>NUCLEOTIDE SEQUENCE</scope>
    <source>
        <strain evidence="2">JLM2183</strain>
    </source>
</reference>
<keyword evidence="1" id="KW-1133">Transmembrane helix</keyword>
<evidence type="ECO:0000313" key="3">
    <source>
        <dbReference type="Proteomes" id="UP001150266"/>
    </source>
</evidence>
<protein>
    <submittedName>
        <fullName evidence="2">Uncharacterized protein</fullName>
    </submittedName>
</protein>
<accession>A0A9W9DM93</accession>
<dbReference type="Proteomes" id="UP001150266">
    <property type="component" value="Unassembled WGS sequence"/>
</dbReference>
<feature type="transmembrane region" description="Helical" evidence="1">
    <location>
        <begin position="197"/>
        <end position="219"/>
    </location>
</feature>
<evidence type="ECO:0000313" key="2">
    <source>
        <dbReference type="EMBL" id="KAJ4477496.1"/>
    </source>
</evidence>
<feature type="transmembrane region" description="Helical" evidence="1">
    <location>
        <begin position="240"/>
        <end position="269"/>
    </location>
</feature>
<feature type="transmembrane region" description="Helical" evidence="1">
    <location>
        <begin position="72"/>
        <end position="91"/>
    </location>
</feature>
<keyword evidence="3" id="KW-1185">Reference proteome</keyword>
<dbReference type="OrthoDB" id="2744793at2759"/>
<dbReference type="AlphaFoldDB" id="A0A9W9DM93"/>
<feature type="transmembrane region" description="Helical" evidence="1">
    <location>
        <begin position="160"/>
        <end position="185"/>
    </location>
</feature>
<dbReference type="EMBL" id="JAOTPV010000010">
    <property type="protein sequence ID" value="KAJ4477496.1"/>
    <property type="molecule type" value="Genomic_DNA"/>
</dbReference>
<feature type="transmembrane region" description="Helical" evidence="1">
    <location>
        <begin position="33"/>
        <end position="60"/>
    </location>
</feature>
<name>A0A9W9DM93_9AGAR</name>
<gene>
    <name evidence="2" type="ORF">J3R30DRAFT_3486546</name>
</gene>
<keyword evidence="1" id="KW-0472">Membrane</keyword>
<organism evidence="2 3">
    <name type="scientific">Lentinula aciculospora</name>
    <dbReference type="NCBI Taxonomy" id="153920"/>
    <lineage>
        <taxon>Eukaryota</taxon>
        <taxon>Fungi</taxon>
        <taxon>Dikarya</taxon>
        <taxon>Basidiomycota</taxon>
        <taxon>Agaricomycotina</taxon>
        <taxon>Agaricomycetes</taxon>
        <taxon>Agaricomycetidae</taxon>
        <taxon>Agaricales</taxon>
        <taxon>Marasmiineae</taxon>
        <taxon>Omphalotaceae</taxon>
        <taxon>Lentinula</taxon>
    </lineage>
</organism>
<keyword evidence="1" id="KW-0812">Transmembrane</keyword>
<evidence type="ECO:0000256" key="1">
    <source>
        <dbReference type="SAM" id="Phobius"/>
    </source>
</evidence>